<keyword evidence="2" id="KW-0812">Transmembrane</keyword>
<feature type="transmembrane region" description="Helical" evidence="2">
    <location>
        <begin position="123"/>
        <end position="142"/>
    </location>
</feature>
<dbReference type="PRINTS" id="PR01438">
    <property type="entry name" value="UNVRSLSTRESS"/>
</dbReference>
<feature type="domain" description="UspA" evidence="3">
    <location>
        <begin position="6"/>
        <end position="143"/>
    </location>
</feature>
<keyword evidence="5" id="KW-1185">Reference proteome</keyword>
<dbReference type="RefSeq" id="WP_264225012.1">
    <property type="nucleotide sequence ID" value="NZ_CP107716.1"/>
</dbReference>
<dbReference type="PANTHER" id="PTHR46268:SF6">
    <property type="entry name" value="UNIVERSAL STRESS PROTEIN UP12"/>
    <property type="match status" value="1"/>
</dbReference>
<dbReference type="Gene3D" id="3.40.50.620">
    <property type="entry name" value="HUPs"/>
    <property type="match status" value="1"/>
</dbReference>
<evidence type="ECO:0000259" key="3">
    <source>
        <dbReference type="Pfam" id="PF00582"/>
    </source>
</evidence>
<dbReference type="Pfam" id="PF00582">
    <property type="entry name" value="Usp"/>
    <property type="match status" value="1"/>
</dbReference>
<keyword evidence="2" id="KW-1133">Transmembrane helix</keyword>
<evidence type="ECO:0000313" key="4">
    <source>
        <dbReference type="EMBL" id="UYQ71360.1"/>
    </source>
</evidence>
<proteinExistence type="inferred from homology"/>
<dbReference type="InterPro" id="IPR006016">
    <property type="entry name" value="UspA"/>
</dbReference>
<organism evidence="4 5">
    <name type="scientific">Pelagibacterium flavum</name>
    <dbReference type="NCBI Taxonomy" id="2984530"/>
    <lineage>
        <taxon>Bacteria</taxon>
        <taxon>Pseudomonadati</taxon>
        <taxon>Pseudomonadota</taxon>
        <taxon>Alphaproteobacteria</taxon>
        <taxon>Hyphomicrobiales</taxon>
        <taxon>Devosiaceae</taxon>
        <taxon>Pelagibacterium</taxon>
    </lineage>
</organism>
<dbReference type="EMBL" id="CP107716">
    <property type="protein sequence ID" value="UYQ71360.1"/>
    <property type="molecule type" value="Genomic_DNA"/>
</dbReference>
<evidence type="ECO:0000313" key="5">
    <source>
        <dbReference type="Proteomes" id="UP001163882"/>
    </source>
</evidence>
<reference evidence="4" key="1">
    <citation type="submission" date="2022-10" db="EMBL/GenBank/DDBJ databases">
        <title>YIM 151497 complete genome.</title>
        <authorList>
            <person name="Chen X."/>
        </authorList>
    </citation>
    <scope>NUCLEOTIDE SEQUENCE</scope>
    <source>
        <strain evidence="4">YIM 151497</strain>
    </source>
</reference>
<evidence type="ECO:0000256" key="1">
    <source>
        <dbReference type="ARBA" id="ARBA00008791"/>
    </source>
</evidence>
<dbReference type="CDD" id="cd00293">
    <property type="entry name" value="USP-like"/>
    <property type="match status" value="1"/>
</dbReference>
<dbReference type="InterPro" id="IPR006015">
    <property type="entry name" value="Universal_stress_UspA"/>
</dbReference>
<dbReference type="Proteomes" id="UP001163882">
    <property type="component" value="Chromosome"/>
</dbReference>
<accession>A0ABY6INS5</accession>
<dbReference type="SUPFAM" id="SSF52402">
    <property type="entry name" value="Adenine nucleotide alpha hydrolases-like"/>
    <property type="match status" value="1"/>
</dbReference>
<keyword evidence="2" id="KW-0472">Membrane</keyword>
<evidence type="ECO:0000256" key="2">
    <source>
        <dbReference type="SAM" id="Phobius"/>
    </source>
</evidence>
<gene>
    <name evidence="4" type="ORF">OF122_15080</name>
</gene>
<name>A0ABY6INS5_9HYPH</name>
<protein>
    <submittedName>
        <fullName evidence="4">Universal stress protein</fullName>
    </submittedName>
</protein>
<comment type="similarity">
    <text evidence="1">Belongs to the universal stress protein A family.</text>
</comment>
<dbReference type="PANTHER" id="PTHR46268">
    <property type="entry name" value="STRESS RESPONSE PROTEIN NHAX"/>
    <property type="match status" value="1"/>
</dbReference>
<dbReference type="InterPro" id="IPR014729">
    <property type="entry name" value="Rossmann-like_a/b/a_fold"/>
</dbReference>
<sequence>MSDIYIVGFDGTEASGRAADLAASHARTSGATLHLVLVLEWSPYSFLSQEELAERHKRREEELVRAARVVEPVAAKYSAMGITTTHEVRYGHAGEIISDIAKASGARQIFVGRQGSRKLTDRLLGGLTMALVQIATVPVTVVP</sequence>